<feature type="non-terminal residue" evidence="1">
    <location>
        <position position="1"/>
    </location>
</feature>
<evidence type="ECO:0000313" key="2">
    <source>
        <dbReference type="Proteomes" id="UP000771749"/>
    </source>
</evidence>
<protein>
    <submittedName>
        <fullName evidence="1">Uncharacterized protein</fullName>
    </submittedName>
</protein>
<dbReference type="Pfam" id="PF21857">
    <property type="entry name" value="DUF6913"/>
    <property type="match status" value="1"/>
</dbReference>
<accession>A0A940DS66</accession>
<organism evidence="1 2">
    <name type="scientific">Candidatus Cryptobacteroides gallistercoris</name>
    <dbReference type="NCBI Taxonomy" id="2840765"/>
    <lineage>
        <taxon>Bacteria</taxon>
        <taxon>Pseudomonadati</taxon>
        <taxon>Bacteroidota</taxon>
        <taxon>Bacteroidia</taxon>
        <taxon>Bacteroidales</taxon>
        <taxon>Candidatus Cryptobacteroides</taxon>
    </lineage>
</organism>
<dbReference type="AlphaFoldDB" id="A0A940DS66"/>
<gene>
    <name evidence="1" type="ORF">IAC07_07875</name>
</gene>
<sequence length="115" mass="13329">IYYSDFRKFNRDIRPVTAAERTFRKKDSGVFGLPKMKKVRPFIGTEADMFISLSPSDLFIMEFIAKSVRTRFKAGRTVFTDEPFDLVIRPSGDDEPHAGQKQIFLKIMEFIAKVE</sequence>
<reference evidence="1" key="2">
    <citation type="journal article" date="2021" name="PeerJ">
        <title>Extensive microbial diversity within the chicken gut microbiome revealed by metagenomics and culture.</title>
        <authorList>
            <person name="Gilroy R."/>
            <person name="Ravi A."/>
            <person name="Getino M."/>
            <person name="Pursley I."/>
            <person name="Horton D.L."/>
            <person name="Alikhan N.F."/>
            <person name="Baker D."/>
            <person name="Gharbi K."/>
            <person name="Hall N."/>
            <person name="Watson M."/>
            <person name="Adriaenssens E.M."/>
            <person name="Foster-Nyarko E."/>
            <person name="Jarju S."/>
            <person name="Secka A."/>
            <person name="Antonio M."/>
            <person name="Oren A."/>
            <person name="Chaudhuri R.R."/>
            <person name="La Ragione R."/>
            <person name="Hildebrand F."/>
            <person name="Pallen M.J."/>
        </authorList>
    </citation>
    <scope>NUCLEOTIDE SEQUENCE</scope>
    <source>
        <strain evidence="1">F1-3629</strain>
    </source>
</reference>
<evidence type="ECO:0000313" key="1">
    <source>
        <dbReference type="EMBL" id="MBO8454622.1"/>
    </source>
</evidence>
<name>A0A940DS66_9BACT</name>
<dbReference type="Proteomes" id="UP000771749">
    <property type="component" value="Unassembled WGS sequence"/>
</dbReference>
<reference evidence="1" key="1">
    <citation type="submission" date="2020-10" db="EMBL/GenBank/DDBJ databases">
        <authorList>
            <person name="Gilroy R."/>
        </authorList>
    </citation>
    <scope>NUCLEOTIDE SEQUENCE</scope>
    <source>
        <strain evidence="1">F1-3629</strain>
    </source>
</reference>
<comment type="caution">
    <text evidence="1">The sequence shown here is derived from an EMBL/GenBank/DDBJ whole genome shotgun (WGS) entry which is preliminary data.</text>
</comment>
<proteinExistence type="predicted"/>
<dbReference type="EMBL" id="JADIMJ010000122">
    <property type="protein sequence ID" value="MBO8454622.1"/>
    <property type="molecule type" value="Genomic_DNA"/>
</dbReference>
<dbReference type="InterPro" id="IPR054207">
    <property type="entry name" value="DUF6913"/>
</dbReference>